<keyword evidence="2" id="KW-1185">Reference proteome</keyword>
<dbReference type="EMBL" id="JABSTR010000005">
    <property type="protein sequence ID" value="KAH9370577.1"/>
    <property type="molecule type" value="Genomic_DNA"/>
</dbReference>
<organism evidence="1 2">
    <name type="scientific">Haemaphysalis longicornis</name>
    <name type="common">Bush tick</name>
    <dbReference type="NCBI Taxonomy" id="44386"/>
    <lineage>
        <taxon>Eukaryota</taxon>
        <taxon>Metazoa</taxon>
        <taxon>Ecdysozoa</taxon>
        <taxon>Arthropoda</taxon>
        <taxon>Chelicerata</taxon>
        <taxon>Arachnida</taxon>
        <taxon>Acari</taxon>
        <taxon>Parasitiformes</taxon>
        <taxon>Ixodida</taxon>
        <taxon>Ixodoidea</taxon>
        <taxon>Ixodidae</taxon>
        <taxon>Haemaphysalinae</taxon>
        <taxon>Haemaphysalis</taxon>
    </lineage>
</organism>
<reference evidence="1 2" key="1">
    <citation type="journal article" date="2020" name="Cell">
        <title>Large-Scale Comparative Analyses of Tick Genomes Elucidate Their Genetic Diversity and Vector Capacities.</title>
        <authorList>
            <consortium name="Tick Genome and Microbiome Consortium (TIGMIC)"/>
            <person name="Jia N."/>
            <person name="Wang J."/>
            <person name="Shi W."/>
            <person name="Du L."/>
            <person name="Sun Y."/>
            <person name="Zhan W."/>
            <person name="Jiang J.F."/>
            <person name="Wang Q."/>
            <person name="Zhang B."/>
            <person name="Ji P."/>
            <person name="Bell-Sakyi L."/>
            <person name="Cui X.M."/>
            <person name="Yuan T.T."/>
            <person name="Jiang B.G."/>
            <person name="Yang W.F."/>
            <person name="Lam T.T."/>
            <person name="Chang Q.C."/>
            <person name="Ding S.J."/>
            <person name="Wang X.J."/>
            <person name="Zhu J.G."/>
            <person name="Ruan X.D."/>
            <person name="Zhao L."/>
            <person name="Wei J.T."/>
            <person name="Ye R.Z."/>
            <person name="Que T.C."/>
            <person name="Du C.H."/>
            <person name="Zhou Y.H."/>
            <person name="Cheng J.X."/>
            <person name="Dai P.F."/>
            <person name="Guo W.B."/>
            <person name="Han X.H."/>
            <person name="Huang E.J."/>
            <person name="Li L.F."/>
            <person name="Wei W."/>
            <person name="Gao Y.C."/>
            <person name="Liu J.Z."/>
            <person name="Shao H.Z."/>
            <person name="Wang X."/>
            <person name="Wang C.C."/>
            <person name="Yang T.C."/>
            <person name="Huo Q.B."/>
            <person name="Li W."/>
            <person name="Chen H.Y."/>
            <person name="Chen S.E."/>
            <person name="Zhou L.G."/>
            <person name="Ni X.B."/>
            <person name="Tian J.H."/>
            <person name="Sheng Y."/>
            <person name="Liu T."/>
            <person name="Pan Y.S."/>
            <person name="Xia L.Y."/>
            <person name="Li J."/>
            <person name="Zhao F."/>
            <person name="Cao W.C."/>
        </authorList>
    </citation>
    <scope>NUCLEOTIDE SEQUENCE [LARGE SCALE GENOMIC DNA]</scope>
    <source>
        <strain evidence="1">HaeL-2018</strain>
    </source>
</reference>
<dbReference type="OrthoDB" id="10309464at2759"/>
<sequence length="97" mass="11167">MFFESLAYLEREREALPWAHFARLARALPRSAITNRTWWAALNSRICKGIVSGLGSSANEPALPLARSDFKYDVLRYCCQFGHEKCAALIFMRRHHP</sequence>
<dbReference type="VEuPathDB" id="VectorBase:HLOH_043647"/>
<name>A0A9J6G799_HAELO</name>
<protein>
    <submittedName>
        <fullName evidence="1">Uncharacterized protein</fullName>
    </submittedName>
</protein>
<dbReference type="Proteomes" id="UP000821853">
    <property type="component" value="Chromosome 3"/>
</dbReference>
<comment type="caution">
    <text evidence="1">The sequence shown here is derived from an EMBL/GenBank/DDBJ whole genome shotgun (WGS) entry which is preliminary data.</text>
</comment>
<gene>
    <name evidence="1" type="ORF">HPB48_002492</name>
</gene>
<evidence type="ECO:0000313" key="2">
    <source>
        <dbReference type="Proteomes" id="UP000821853"/>
    </source>
</evidence>
<dbReference type="AlphaFoldDB" id="A0A9J6G799"/>
<evidence type="ECO:0000313" key="1">
    <source>
        <dbReference type="EMBL" id="KAH9370577.1"/>
    </source>
</evidence>
<accession>A0A9J6G799</accession>
<proteinExistence type="predicted"/>